<dbReference type="GO" id="GO:0005634">
    <property type="term" value="C:nucleus"/>
    <property type="evidence" value="ECO:0007669"/>
    <property type="project" value="TreeGrafter"/>
</dbReference>
<dbReference type="SMART" id="SM00220">
    <property type="entry name" value="S_TKc"/>
    <property type="match status" value="1"/>
</dbReference>
<sequence length="377" mass="42520">MVINFSKAAIGAFFRVTHKETGKMYVGQLKPLNHELSNYISINNVIDGPNLIHLHEAIADKGLVVLIVEADRSLFDSPMTEQSRDNDRIQDAENEAKVFAKQLLTALQYMHHRNIAHLDLRPEAVLLQDDHLRLADFGQSRHLIRGKVTGNIKATPEFVSPEIAQGQTVTLAADMWSAGSLIYVLLTGVSPFLGNDDRETLTNIVNGNYSLDSKNISNPAKDFIRRLLLVDPGKRMSVDQALSHEWLSGPALADAELRIGSFQELKYRHKWLERRVFVQQSPSDKLSKLLESPRRALQRLKKVNAADNSRRQMRPPLYDVRKMPPSGQVPRQFLQSRPGIKPKLPPPEILAKLGIDPRKQGQFQVIPLPKTSRKPKL</sequence>
<feature type="domain" description="Protein kinase" evidence="7">
    <location>
        <begin position="1"/>
        <end position="247"/>
    </location>
</feature>
<name>A0A1I7S952_BURXY</name>
<dbReference type="Pfam" id="PF00069">
    <property type="entry name" value="Pkinase"/>
    <property type="match status" value="1"/>
</dbReference>
<dbReference type="Gene3D" id="1.10.510.10">
    <property type="entry name" value="Transferase(Phosphotransferase) domain 1"/>
    <property type="match status" value="1"/>
</dbReference>
<dbReference type="PROSITE" id="PS50011">
    <property type="entry name" value="PROTEIN_KINASE_DOM"/>
    <property type="match status" value="1"/>
</dbReference>
<dbReference type="eggNOG" id="KOG0032">
    <property type="taxonomic scope" value="Eukaryota"/>
</dbReference>
<dbReference type="SUPFAM" id="SSF56112">
    <property type="entry name" value="Protein kinase-like (PK-like)"/>
    <property type="match status" value="1"/>
</dbReference>
<protein>
    <submittedName>
        <fullName evidence="9">Protein kinase domain-containing protein</fullName>
    </submittedName>
</protein>
<evidence type="ECO:0000256" key="5">
    <source>
        <dbReference type="ARBA" id="ARBA00022840"/>
    </source>
</evidence>
<dbReference type="GO" id="GO:0004674">
    <property type="term" value="F:protein serine/threonine kinase activity"/>
    <property type="evidence" value="ECO:0007669"/>
    <property type="project" value="UniProtKB-KW"/>
</dbReference>
<dbReference type="Proteomes" id="UP000095284">
    <property type="component" value="Unplaced"/>
</dbReference>
<feature type="region of interest" description="Disordered" evidence="6">
    <location>
        <begin position="306"/>
        <end position="327"/>
    </location>
</feature>
<evidence type="ECO:0000256" key="3">
    <source>
        <dbReference type="ARBA" id="ARBA00022741"/>
    </source>
</evidence>
<keyword evidence="4" id="KW-0418">Kinase</keyword>
<dbReference type="AlphaFoldDB" id="A0A1I7S952"/>
<evidence type="ECO:0000256" key="4">
    <source>
        <dbReference type="ARBA" id="ARBA00022777"/>
    </source>
</evidence>
<dbReference type="PANTHER" id="PTHR24342">
    <property type="entry name" value="SERINE/THREONINE-PROTEIN KINASE 17"/>
    <property type="match status" value="1"/>
</dbReference>
<keyword evidence="3" id="KW-0547">Nucleotide-binding</keyword>
<dbReference type="WBParaSite" id="BXY_0954700.1">
    <property type="protein sequence ID" value="BXY_0954700.1"/>
    <property type="gene ID" value="BXY_0954700"/>
</dbReference>
<evidence type="ECO:0000313" key="8">
    <source>
        <dbReference type="Proteomes" id="UP000095284"/>
    </source>
</evidence>
<accession>A0A1I7S952</accession>
<proteinExistence type="predicted"/>
<keyword evidence="1" id="KW-0723">Serine/threonine-protein kinase</keyword>
<keyword evidence="2" id="KW-0808">Transferase</keyword>
<keyword evidence="5" id="KW-0067">ATP-binding</keyword>
<evidence type="ECO:0000313" key="9">
    <source>
        <dbReference type="WBParaSite" id="BXY_0954700.1"/>
    </source>
</evidence>
<dbReference type="PANTHER" id="PTHR24342:SF14">
    <property type="entry name" value="DEATH-ASSOCIATED PROTEIN KINASE DAPK-1"/>
    <property type="match status" value="1"/>
</dbReference>
<evidence type="ECO:0000256" key="6">
    <source>
        <dbReference type="SAM" id="MobiDB-lite"/>
    </source>
</evidence>
<organism evidence="8 9">
    <name type="scientific">Bursaphelenchus xylophilus</name>
    <name type="common">Pinewood nematode worm</name>
    <name type="synonym">Aphelenchoides xylophilus</name>
    <dbReference type="NCBI Taxonomy" id="6326"/>
    <lineage>
        <taxon>Eukaryota</taxon>
        <taxon>Metazoa</taxon>
        <taxon>Ecdysozoa</taxon>
        <taxon>Nematoda</taxon>
        <taxon>Chromadorea</taxon>
        <taxon>Rhabditida</taxon>
        <taxon>Tylenchina</taxon>
        <taxon>Tylenchomorpha</taxon>
        <taxon>Aphelenchoidea</taxon>
        <taxon>Aphelenchoididae</taxon>
        <taxon>Bursaphelenchus</taxon>
    </lineage>
</organism>
<dbReference type="GO" id="GO:0043065">
    <property type="term" value="P:positive regulation of apoptotic process"/>
    <property type="evidence" value="ECO:0007669"/>
    <property type="project" value="TreeGrafter"/>
</dbReference>
<dbReference type="GO" id="GO:0005524">
    <property type="term" value="F:ATP binding"/>
    <property type="evidence" value="ECO:0007669"/>
    <property type="project" value="UniProtKB-KW"/>
</dbReference>
<dbReference type="InterPro" id="IPR000719">
    <property type="entry name" value="Prot_kinase_dom"/>
</dbReference>
<evidence type="ECO:0000259" key="7">
    <source>
        <dbReference type="PROSITE" id="PS50011"/>
    </source>
</evidence>
<dbReference type="GO" id="GO:0035556">
    <property type="term" value="P:intracellular signal transduction"/>
    <property type="evidence" value="ECO:0007669"/>
    <property type="project" value="TreeGrafter"/>
</dbReference>
<evidence type="ECO:0000256" key="2">
    <source>
        <dbReference type="ARBA" id="ARBA00022679"/>
    </source>
</evidence>
<evidence type="ECO:0000256" key="1">
    <source>
        <dbReference type="ARBA" id="ARBA00022527"/>
    </source>
</evidence>
<dbReference type="InterPro" id="IPR011009">
    <property type="entry name" value="Kinase-like_dom_sf"/>
</dbReference>
<reference evidence="9" key="1">
    <citation type="submission" date="2016-11" db="UniProtKB">
        <authorList>
            <consortium name="WormBaseParasite"/>
        </authorList>
    </citation>
    <scope>IDENTIFICATION</scope>
</reference>